<sequence>MYKKSVDLSLESVLVEIDENKKLMPSRNATVQPVALIVLRSVSTSLKRKGKDTENISIDASSELQSLELARAEGYTDIRITGPRLSMETDFKVWVGIILAFSKYGLNSSTIELPFSEFATFCGV</sequence>
<dbReference type="AlphaFoldDB" id="A0A2P1BPG6"/>
<geneLocation type="plasmid" evidence="1">
    <name>pUJ-84KPC</name>
</geneLocation>
<accession>A0A2P1BPG6</accession>
<organism evidence="1">
    <name type="scientific">Klebsiella pneumoniae</name>
    <dbReference type="NCBI Taxonomy" id="573"/>
    <lineage>
        <taxon>Bacteria</taxon>
        <taxon>Pseudomonadati</taxon>
        <taxon>Pseudomonadota</taxon>
        <taxon>Gammaproteobacteria</taxon>
        <taxon>Enterobacterales</taxon>
        <taxon>Enterobacteriaceae</taxon>
        <taxon>Klebsiella/Raoultella group</taxon>
        <taxon>Klebsiella</taxon>
        <taxon>Klebsiella pneumoniae complex</taxon>
    </lineage>
</organism>
<reference evidence="1" key="1">
    <citation type="submission" date="2017-12" db="EMBL/GenBank/DDBJ databases">
        <title>Insights into the successfully spreading KPC-encoding IncII plasmids.</title>
        <authorList>
            <person name="Brandt C."/>
            <person name="Pletz M.W."/>
            <person name="Makarewicz O."/>
        </authorList>
    </citation>
    <scope>NUCLEOTIDE SEQUENCE</scope>
    <source>
        <strain evidence="1">St015788/2</strain>
        <plasmid evidence="1">pUJ-84KPC</plasmid>
    </source>
</reference>
<proteinExistence type="predicted"/>
<keyword evidence="1" id="KW-0614">Plasmid</keyword>
<protein>
    <submittedName>
        <fullName evidence="1">Replication protein RepA</fullName>
    </submittedName>
</protein>
<name>A0A2P1BPG6_KLEPN</name>
<gene>
    <name evidence="1" type="primary">repA_5</name>
</gene>
<evidence type="ECO:0000313" key="1">
    <source>
        <dbReference type="EMBL" id="AVI43636.1"/>
    </source>
</evidence>
<dbReference type="EMBL" id="MG700550">
    <property type="protein sequence ID" value="AVI43636.1"/>
    <property type="molecule type" value="Genomic_DNA"/>
</dbReference>